<dbReference type="InterPro" id="IPR011083">
    <property type="entry name" value="Phage_tail_collar_dom"/>
</dbReference>
<organism evidence="3 4">
    <name type="scientific">Microbulbifer halophilus</name>
    <dbReference type="NCBI Taxonomy" id="453963"/>
    <lineage>
        <taxon>Bacteria</taxon>
        <taxon>Pseudomonadati</taxon>
        <taxon>Pseudomonadota</taxon>
        <taxon>Gammaproteobacteria</taxon>
        <taxon>Cellvibrionales</taxon>
        <taxon>Microbulbiferaceae</taxon>
        <taxon>Microbulbifer</taxon>
    </lineage>
</organism>
<name>A0ABW5EEC4_9GAMM</name>
<dbReference type="SUPFAM" id="SSF88874">
    <property type="entry name" value="Receptor-binding domain of short tail fibre protein gp12"/>
    <property type="match status" value="1"/>
</dbReference>
<feature type="domain" description="Phage tail collar" evidence="2">
    <location>
        <begin position="48"/>
        <end position="101"/>
    </location>
</feature>
<evidence type="ECO:0000313" key="3">
    <source>
        <dbReference type="EMBL" id="MFD2310345.1"/>
    </source>
</evidence>
<evidence type="ECO:0000256" key="1">
    <source>
        <dbReference type="SAM" id="MobiDB-lite"/>
    </source>
</evidence>
<dbReference type="InterPro" id="IPR037053">
    <property type="entry name" value="Phage_tail_collar_dom_sf"/>
</dbReference>
<dbReference type="Pfam" id="PF07484">
    <property type="entry name" value="Collar"/>
    <property type="match status" value="1"/>
</dbReference>
<gene>
    <name evidence="3" type="ORF">ACFSKX_07910</name>
</gene>
<evidence type="ECO:0000313" key="4">
    <source>
        <dbReference type="Proteomes" id="UP001597425"/>
    </source>
</evidence>
<reference evidence="4" key="1">
    <citation type="journal article" date="2019" name="Int. J. Syst. Evol. Microbiol.">
        <title>The Global Catalogue of Microorganisms (GCM) 10K type strain sequencing project: providing services to taxonomists for standard genome sequencing and annotation.</title>
        <authorList>
            <consortium name="The Broad Institute Genomics Platform"/>
            <consortium name="The Broad Institute Genome Sequencing Center for Infectious Disease"/>
            <person name="Wu L."/>
            <person name="Ma J."/>
        </authorList>
    </citation>
    <scope>NUCLEOTIDE SEQUENCE [LARGE SCALE GENOMIC DNA]</scope>
    <source>
        <strain evidence="4">KCTC 12848</strain>
    </source>
</reference>
<comment type="caution">
    <text evidence="3">The sequence shown here is derived from an EMBL/GenBank/DDBJ whole genome shotgun (WGS) entry which is preliminary data.</text>
</comment>
<dbReference type="Gene3D" id="3.90.1340.10">
    <property type="entry name" value="Phage tail collar domain"/>
    <property type="match status" value="1"/>
</dbReference>
<evidence type="ECO:0000259" key="2">
    <source>
        <dbReference type="Pfam" id="PF07484"/>
    </source>
</evidence>
<dbReference type="RefSeq" id="WP_265722546.1">
    <property type="nucleotide sequence ID" value="NZ_JAPIVK010000024.1"/>
</dbReference>
<sequence>MFVTTPIGSICPFAGQVNPVSGAQNDLWSNSDCTGFTPGSASVSDKSPLIYPENQGWMLCDGRWLPVEGYPELYAVIGTLYGEKTESQVAMFRIPDYRGLFLRGYDAGAGLDPDAKNRNAPDGFGTVANVVGSLQCDTLQDHTHSYDITQPSGVSAQGQAAGTNITSKETASPTKPARSSSETRPKNIAVNFIIKYR</sequence>
<feature type="compositionally biased region" description="Polar residues" evidence="1">
    <location>
        <begin position="149"/>
        <end position="182"/>
    </location>
</feature>
<proteinExistence type="predicted"/>
<dbReference type="Proteomes" id="UP001597425">
    <property type="component" value="Unassembled WGS sequence"/>
</dbReference>
<accession>A0ABW5EEC4</accession>
<keyword evidence="4" id="KW-1185">Reference proteome</keyword>
<dbReference type="EMBL" id="JBHUJD010000008">
    <property type="protein sequence ID" value="MFD2310345.1"/>
    <property type="molecule type" value="Genomic_DNA"/>
</dbReference>
<protein>
    <submittedName>
        <fullName evidence="3">Tail fiber protein</fullName>
    </submittedName>
</protein>
<feature type="region of interest" description="Disordered" evidence="1">
    <location>
        <begin position="149"/>
        <end position="184"/>
    </location>
</feature>